<gene>
    <name evidence="2" type="ORF">NG821_01170</name>
</gene>
<feature type="signal peptide" evidence="1">
    <location>
        <begin position="1"/>
        <end position="18"/>
    </location>
</feature>
<name>A0ABT1BTQ7_9BACT</name>
<proteinExistence type="predicted"/>
<reference evidence="2 3" key="1">
    <citation type="submission" date="2022-06" db="EMBL/GenBank/DDBJ databases">
        <title>A taxonomic note on the genus Prevotella: Description of four novel genera and emended description of the genera Hallella and Xylanibacter.</title>
        <authorList>
            <person name="Hitch T.C.A."/>
        </authorList>
    </citation>
    <scope>NUCLEOTIDE SEQUENCE [LARGE SCALE GENOMIC DNA]</scope>
    <source>
        <strain evidence="2 3">DSM 100619</strain>
    </source>
</reference>
<feature type="chain" id="PRO_5045798715" description="DUF481 domain-containing protein" evidence="1">
    <location>
        <begin position="19"/>
        <end position="287"/>
    </location>
</feature>
<evidence type="ECO:0000256" key="1">
    <source>
        <dbReference type="SAM" id="SignalP"/>
    </source>
</evidence>
<dbReference type="Proteomes" id="UP001204015">
    <property type="component" value="Unassembled WGS sequence"/>
</dbReference>
<evidence type="ECO:0000313" key="2">
    <source>
        <dbReference type="EMBL" id="MCO6024466.1"/>
    </source>
</evidence>
<sequence>MKKLIFFVMLAAGMTVSAKNPNDTITVRKPKVVTIITGDSLQKVDIRGRESDSTYHYDNTIQLTDSNYVSTMRINSSDFGFSIGGISRDHHTHHVEITSDLAIGWNSALGAPANMDTRVFSSWEIWYIIAQYNWHPWESSKDQLAIGFGIDWRNYRMTDNQYFSKADNGVTSLQAIPDGAKLKFSRIKVTSITVPFLYRRSLSREFKLSVGPVVNLNYHSSILTKYELNGAVIKDKAKDVHTNPVTVDFLAILKTPCLSYYFKYSPCNVIDTSYGPKFQTLSFGIYL</sequence>
<accession>A0ABT1BTQ7</accession>
<dbReference type="RefSeq" id="WP_252759829.1">
    <property type="nucleotide sequence ID" value="NZ_JAMXLY010000002.1"/>
</dbReference>
<comment type="caution">
    <text evidence="2">The sequence shown here is derived from an EMBL/GenBank/DDBJ whole genome shotgun (WGS) entry which is preliminary data.</text>
</comment>
<protein>
    <recommendedName>
        <fullName evidence="4">DUF481 domain-containing protein</fullName>
    </recommendedName>
</protein>
<keyword evidence="1" id="KW-0732">Signal</keyword>
<keyword evidence="3" id="KW-1185">Reference proteome</keyword>
<evidence type="ECO:0000313" key="3">
    <source>
        <dbReference type="Proteomes" id="UP001204015"/>
    </source>
</evidence>
<organism evidence="2 3">
    <name type="scientific">Segatella cerevisiae</name>
    <dbReference type="NCBI Taxonomy" id="2053716"/>
    <lineage>
        <taxon>Bacteria</taxon>
        <taxon>Pseudomonadati</taxon>
        <taxon>Bacteroidota</taxon>
        <taxon>Bacteroidia</taxon>
        <taxon>Bacteroidales</taxon>
        <taxon>Prevotellaceae</taxon>
        <taxon>Segatella</taxon>
    </lineage>
</organism>
<evidence type="ECO:0008006" key="4">
    <source>
        <dbReference type="Google" id="ProtNLM"/>
    </source>
</evidence>
<dbReference type="EMBL" id="JAMXLY010000002">
    <property type="protein sequence ID" value="MCO6024466.1"/>
    <property type="molecule type" value="Genomic_DNA"/>
</dbReference>